<dbReference type="AlphaFoldDB" id="A0AAW0M6I8"/>
<protein>
    <submittedName>
        <fullName evidence="7">Cbl-interacting serine/threonine-protein kinase 6</fullName>
    </submittedName>
</protein>
<evidence type="ECO:0000256" key="4">
    <source>
        <dbReference type="ARBA" id="ARBA00022777"/>
    </source>
</evidence>
<dbReference type="InterPro" id="IPR000719">
    <property type="entry name" value="Prot_kinase_dom"/>
</dbReference>
<dbReference type="PANTHER" id="PTHR43895:SF91">
    <property type="entry name" value="CBL-INTERACTING SERINE_THREONINE-PROTEIN KINASE 6"/>
    <property type="match status" value="1"/>
</dbReference>
<dbReference type="InterPro" id="IPR011009">
    <property type="entry name" value="Kinase-like_dom_sf"/>
</dbReference>
<reference evidence="7" key="2">
    <citation type="journal article" date="2018" name="Sci. Data">
        <title>The draft genome sequence of cork oak.</title>
        <authorList>
            <person name="Ramos A.M."/>
            <person name="Usie A."/>
            <person name="Barbosa P."/>
            <person name="Barros P.M."/>
            <person name="Capote T."/>
            <person name="Chaves I."/>
            <person name="Simoes F."/>
            <person name="Abreu I."/>
            <person name="Carrasquinho I."/>
            <person name="Faro C."/>
            <person name="Guimaraes J.B."/>
            <person name="Mendonca D."/>
            <person name="Nobrega F."/>
            <person name="Rodrigues L."/>
            <person name="Saibo N.J.M."/>
            <person name="Varela M.C."/>
            <person name="Egas C."/>
            <person name="Matos J."/>
            <person name="Miguel C.M."/>
            <person name="Oliveira M.M."/>
            <person name="Ricardo C.P."/>
            <person name="Goncalves S."/>
        </authorList>
    </citation>
    <scope>NUCLEOTIDE SEQUENCE [LARGE SCALE GENOMIC DNA]</scope>
    <source>
        <strain evidence="7">HL8</strain>
    </source>
</reference>
<evidence type="ECO:0000256" key="5">
    <source>
        <dbReference type="ARBA" id="ARBA00022840"/>
    </source>
</evidence>
<keyword evidence="3" id="KW-0547">Nucleotide-binding</keyword>
<gene>
    <name evidence="7" type="primary">CIPK6_5</name>
    <name evidence="7" type="ORF">CFP56_006021</name>
</gene>
<dbReference type="EMBL" id="PKMF04000012">
    <property type="protein sequence ID" value="KAK7859458.1"/>
    <property type="molecule type" value="Genomic_DNA"/>
</dbReference>
<dbReference type="SMART" id="SM00220">
    <property type="entry name" value="S_TKc"/>
    <property type="match status" value="1"/>
</dbReference>
<dbReference type="GO" id="GO:0004674">
    <property type="term" value="F:protein serine/threonine kinase activity"/>
    <property type="evidence" value="ECO:0007669"/>
    <property type="project" value="UniProtKB-KW"/>
</dbReference>
<sequence>MKMVQHPNIVELHEVMASKSKIHFAMELVHGGELFSKTAKGRLKDDVARVYFQQLISAIDFCHSHLKPKNLLLDEEGNLKVTDFGLSAFTEHLKQDGLLHTTCGTPSYVAPEVIGKKGYDGGKADLWSCGVILYVLLAGFF</sequence>
<comment type="caution">
    <text evidence="7">The sequence shown here is derived from an EMBL/GenBank/DDBJ whole genome shotgun (WGS) entry which is preliminary data.</text>
</comment>
<reference evidence="7" key="3">
    <citation type="submission" date="2023-07" db="EMBL/GenBank/DDBJ databases">
        <title>An improved reference 1 genome and first organelle genomes of Quercus suber.</title>
        <authorList>
            <consortium name="Genosuber Consortium"/>
            <person name="Usie A."/>
            <person name="Serra O."/>
            <person name="Barros P."/>
        </authorList>
    </citation>
    <scope>NUCLEOTIDE SEQUENCE</scope>
    <source>
        <strain evidence="7">HL8</strain>
        <tissue evidence="7">Leaves</tissue>
    </source>
</reference>
<evidence type="ECO:0000259" key="6">
    <source>
        <dbReference type="PROSITE" id="PS50011"/>
    </source>
</evidence>
<keyword evidence="2" id="KW-0808">Transferase</keyword>
<dbReference type="PANTHER" id="PTHR43895">
    <property type="entry name" value="CALCIUM/CALMODULIN-DEPENDENT PROTEIN KINASE KINASE-RELATED"/>
    <property type="match status" value="1"/>
</dbReference>
<feature type="domain" description="Protein kinase" evidence="6">
    <location>
        <begin position="1"/>
        <end position="141"/>
    </location>
</feature>
<evidence type="ECO:0000256" key="3">
    <source>
        <dbReference type="ARBA" id="ARBA00022741"/>
    </source>
</evidence>
<evidence type="ECO:0000256" key="2">
    <source>
        <dbReference type="ARBA" id="ARBA00022679"/>
    </source>
</evidence>
<dbReference type="PROSITE" id="PS50011">
    <property type="entry name" value="PROTEIN_KINASE_DOM"/>
    <property type="match status" value="1"/>
</dbReference>
<dbReference type="Gene3D" id="1.10.510.10">
    <property type="entry name" value="Transferase(Phosphotransferase) domain 1"/>
    <property type="match status" value="1"/>
</dbReference>
<dbReference type="GO" id="GO:0007165">
    <property type="term" value="P:signal transduction"/>
    <property type="evidence" value="ECO:0007669"/>
    <property type="project" value="TreeGrafter"/>
</dbReference>
<dbReference type="Pfam" id="PF00069">
    <property type="entry name" value="Pkinase"/>
    <property type="match status" value="1"/>
</dbReference>
<name>A0AAW0M6I8_QUESU</name>
<dbReference type="GO" id="GO:0005524">
    <property type="term" value="F:ATP binding"/>
    <property type="evidence" value="ECO:0007669"/>
    <property type="project" value="UniProtKB-KW"/>
</dbReference>
<reference evidence="7" key="1">
    <citation type="submission" date="2017-12" db="EMBL/GenBank/DDBJ databases">
        <authorList>
            <person name="Barbosa P."/>
            <person name="Usie A."/>
            <person name="Ramos A.M."/>
        </authorList>
    </citation>
    <scope>NUCLEOTIDE SEQUENCE</scope>
    <source>
        <strain evidence="7">HL8</strain>
        <tissue evidence="7">Leaves</tissue>
    </source>
</reference>
<keyword evidence="4 7" id="KW-0418">Kinase</keyword>
<keyword evidence="1" id="KW-0723">Serine/threonine-protein kinase</keyword>
<dbReference type="SUPFAM" id="SSF56112">
    <property type="entry name" value="Protein kinase-like (PK-like)"/>
    <property type="match status" value="1"/>
</dbReference>
<keyword evidence="5" id="KW-0067">ATP-binding</keyword>
<evidence type="ECO:0000313" key="7">
    <source>
        <dbReference type="EMBL" id="KAK7859458.1"/>
    </source>
</evidence>
<evidence type="ECO:0000256" key="1">
    <source>
        <dbReference type="ARBA" id="ARBA00022527"/>
    </source>
</evidence>
<proteinExistence type="predicted"/>
<accession>A0AAW0M6I8</accession>
<organism evidence="7">
    <name type="scientific">Quercus suber</name>
    <name type="common">Cork oak</name>
    <dbReference type="NCBI Taxonomy" id="58331"/>
    <lineage>
        <taxon>Eukaryota</taxon>
        <taxon>Viridiplantae</taxon>
        <taxon>Streptophyta</taxon>
        <taxon>Embryophyta</taxon>
        <taxon>Tracheophyta</taxon>
        <taxon>Spermatophyta</taxon>
        <taxon>Magnoliopsida</taxon>
        <taxon>eudicotyledons</taxon>
        <taxon>Gunneridae</taxon>
        <taxon>Pentapetalae</taxon>
        <taxon>rosids</taxon>
        <taxon>fabids</taxon>
        <taxon>Fagales</taxon>
        <taxon>Fagaceae</taxon>
        <taxon>Quercus</taxon>
    </lineage>
</organism>